<dbReference type="InterPro" id="IPR006315">
    <property type="entry name" value="OM_autotransptr_brl_dom"/>
</dbReference>
<dbReference type="InterPro" id="IPR005546">
    <property type="entry name" value="Autotransporte_beta"/>
</dbReference>
<feature type="non-terminal residue" evidence="2">
    <location>
        <position position="1"/>
    </location>
</feature>
<sequence>AGFNATASYTVVITAPAITITPATLPGGTAGVAYSQTLSSSGGIAPYSYSIPSGNLPIGMSFSSAGVLSGTPTTAGSYTFSVRSTDDAGFNATASYTVVITAPAITITPATLPGGTAGVAYSQTLSSSGGIAPYSYSIPSGNLPIGMSFSSAGVLSGTPTTAGSYTVSIRSTDDAGFNTTASYTIVITAPTITITPATLPGGTVATAYSQTHSASGGTAPYSFSLVSGALPIGTAFSSAGALSGTPTTSGSYTFTVRVTDHLGFNSSQAYTVVIADGVPVASDDSATTPAQHPITIAATGNDTGVISAIAIAAPPAHGTAVVNGLNVVYTPTGAYFGPDSLTYTATGPGGTSAPATVSIAVTPLPVPVGQPHRVSTLAGQAVTIDTTVDASGGPFTGVTLVTPPATGTAVVAGTRITYTPTASAAGTALIVYTLNNAFGASAPITSTVAVNPLPVAVAQTVTTVAGLATTVELTQGASGGPFTAATLVALTPAGSGTAVIAPASGGYRLTYTPAIGFSGQAVAQFTLANAFATSAPAGITFEVAPRPDPTRDEEVRGLLEAQSESARRFAQAQIGNFQQRMEGLHGAGARDARFRNSLSFATSRPCLDNRRHGPEEDCQLVASSDDVAAASRKADSASGSTSEGASDYTIWTAGAVRSGNYDGRGGGGGLDFETDGISVGADFRVNPAFALGAGLGYGRDDSDIGSHGSRVEGDAYTAALYGSYHPGETYFLDALGGYQKLSYDLRRHLTVNGGSVAGSRDGSQWFVSLSTGADIQRGAWQYTPYARLDVARATLDGYAERGDLVYSLVHADQDVDTSTGNVGVRFEFRRDTAWGMFSPQLRVEYQRDFEADSSATMQYLDLLTGPVYRADLDGFDRSRFMLGLGAMFLMDRDFSLRVEYRGLFGNGGDRDNALLLNFQKGY</sequence>
<dbReference type="Pfam" id="PF17963">
    <property type="entry name" value="Big_9"/>
    <property type="match status" value="3"/>
</dbReference>
<dbReference type="InterPro" id="IPR015919">
    <property type="entry name" value="Cadherin-like_sf"/>
</dbReference>
<dbReference type="Gene3D" id="2.60.40.2810">
    <property type="match status" value="2"/>
</dbReference>
<organism evidence="2 3">
    <name type="scientific">Lysobacter cavernae</name>
    <dbReference type="NCBI Taxonomy" id="1685901"/>
    <lineage>
        <taxon>Bacteria</taxon>
        <taxon>Pseudomonadati</taxon>
        <taxon>Pseudomonadota</taxon>
        <taxon>Gammaproteobacteria</taxon>
        <taxon>Lysobacterales</taxon>
        <taxon>Lysobacteraceae</taxon>
        <taxon>Lysobacter</taxon>
    </lineage>
</organism>
<dbReference type="Gene3D" id="2.60.40.10">
    <property type="entry name" value="Immunoglobulins"/>
    <property type="match status" value="3"/>
</dbReference>
<dbReference type="Pfam" id="PF05345">
    <property type="entry name" value="He_PIG"/>
    <property type="match status" value="3"/>
</dbReference>
<comment type="caution">
    <text evidence="2">The sequence shown here is derived from an EMBL/GenBank/DDBJ whole genome shotgun (WGS) entry which is preliminary data.</text>
</comment>
<dbReference type="PANTHER" id="PTHR37494">
    <property type="entry name" value="HEMAGGLUTININ"/>
    <property type="match status" value="1"/>
</dbReference>
<dbReference type="Pfam" id="PF03797">
    <property type="entry name" value="Autotransporter"/>
    <property type="match status" value="1"/>
</dbReference>
<dbReference type="Proteomes" id="UP001595740">
    <property type="component" value="Unassembled WGS sequence"/>
</dbReference>
<accession>A0ABV7RRQ0</accession>
<reference evidence="3" key="1">
    <citation type="journal article" date="2019" name="Int. J. Syst. Evol. Microbiol.">
        <title>The Global Catalogue of Microorganisms (GCM) 10K type strain sequencing project: providing services to taxonomists for standard genome sequencing and annotation.</title>
        <authorList>
            <consortium name="The Broad Institute Genomics Platform"/>
            <consortium name="The Broad Institute Genome Sequencing Center for Infectious Disease"/>
            <person name="Wu L."/>
            <person name="Ma J."/>
        </authorList>
    </citation>
    <scope>NUCLEOTIDE SEQUENCE [LARGE SCALE GENOMIC DNA]</scope>
    <source>
        <strain evidence="3">KCTC 42875</strain>
    </source>
</reference>
<evidence type="ECO:0000313" key="3">
    <source>
        <dbReference type="Proteomes" id="UP001595740"/>
    </source>
</evidence>
<dbReference type="SMART" id="SM00869">
    <property type="entry name" value="Autotransporter"/>
    <property type="match status" value="1"/>
</dbReference>
<dbReference type="RefSeq" id="WP_386759086.1">
    <property type="nucleotide sequence ID" value="NZ_JBHRXK010000004.1"/>
</dbReference>
<gene>
    <name evidence="2" type="ORF">ACFOLC_09875</name>
</gene>
<dbReference type="InterPro" id="IPR036709">
    <property type="entry name" value="Autotransporte_beta_dom_sf"/>
</dbReference>
<dbReference type="PROSITE" id="PS51208">
    <property type="entry name" value="AUTOTRANSPORTER"/>
    <property type="match status" value="1"/>
</dbReference>
<dbReference type="EMBL" id="JBHRXK010000004">
    <property type="protein sequence ID" value="MFC3551317.1"/>
    <property type="molecule type" value="Genomic_DNA"/>
</dbReference>
<proteinExistence type="predicted"/>
<feature type="domain" description="Autotransporter" evidence="1">
    <location>
        <begin position="643"/>
        <end position="922"/>
    </location>
</feature>
<evidence type="ECO:0000259" key="1">
    <source>
        <dbReference type="PROSITE" id="PS51208"/>
    </source>
</evidence>
<dbReference type="PANTHER" id="PTHR37494:SF1">
    <property type="entry name" value="STAPHYLOCOCCUS AUREUS SURFACE PROTEIN A"/>
    <property type="match status" value="1"/>
</dbReference>
<protein>
    <submittedName>
        <fullName evidence="2">Autotransporter domain-containing protein</fullName>
    </submittedName>
</protein>
<dbReference type="SUPFAM" id="SSF103515">
    <property type="entry name" value="Autotransporter"/>
    <property type="match status" value="1"/>
</dbReference>
<keyword evidence="3" id="KW-1185">Reference proteome</keyword>
<dbReference type="Gene3D" id="2.40.128.130">
    <property type="entry name" value="Autotransporter beta-domain"/>
    <property type="match status" value="1"/>
</dbReference>
<dbReference type="NCBIfam" id="TIGR01414">
    <property type="entry name" value="autotrans_barl"/>
    <property type="match status" value="1"/>
</dbReference>
<evidence type="ECO:0000313" key="2">
    <source>
        <dbReference type="EMBL" id="MFC3551317.1"/>
    </source>
</evidence>
<name>A0ABV7RRQ0_9GAMM</name>
<dbReference type="InterPro" id="IPR013783">
    <property type="entry name" value="Ig-like_fold"/>
</dbReference>
<dbReference type="SUPFAM" id="SSF49313">
    <property type="entry name" value="Cadherin-like"/>
    <property type="match status" value="3"/>
</dbReference>